<gene>
    <name evidence="2" type="ORF">PACLA_8A049382</name>
</gene>
<dbReference type="InterPro" id="IPR000569">
    <property type="entry name" value="HECT_dom"/>
</dbReference>
<evidence type="ECO:0000313" key="3">
    <source>
        <dbReference type="Proteomes" id="UP001152795"/>
    </source>
</evidence>
<keyword evidence="2" id="KW-0436">Ligase</keyword>
<protein>
    <submittedName>
        <fullName evidence="2">G2 M phase-specific E3 ubiquitin- ligase-like</fullName>
    </submittedName>
</protein>
<keyword evidence="3" id="KW-1185">Reference proteome</keyword>
<organism evidence="2 3">
    <name type="scientific">Paramuricea clavata</name>
    <name type="common">Red gorgonian</name>
    <name type="synonym">Violescent sea-whip</name>
    <dbReference type="NCBI Taxonomy" id="317549"/>
    <lineage>
        <taxon>Eukaryota</taxon>
        <taxon>Metazoa</taxon>
        <taxon>Cnidaria</taxon>
        <taxon>Anthozoa</taxon>
        <taxon>Octocorallia</taxon>
        <taxon>Malacalcyonacea</taxon>
        <taxon>Plexauridae</taxon>
        <taxon>Paramuricea</taxon>
    </lineage>
</organism>
<dbReference type="AlphaFoldDB" id="A0A7D9KYF0"/>
<dbReference type="Pfam" id="PF00632">
    <property type="entry name" value="HECT"/>
    <property type="match status" value="1"/>
</dbReference>
<dbReference type="Gene3D" id="3.30.2410.10">
    <property type="entry name" value="Hect, E3 ligase catalytic domain"/>
    <property type="match status" value="1"/>
</dbReference>
<dbReference type="GO" id="GO:0004842">
    <property type="term" value="F:ubiquitin-protein transferase activity"/>
    <property type="evidence" value="ECO:0007669"/>
    <property type="project" value="InterPro"/>
</dbReference>
<sequence>MEGLKIYGLLSTVQKYPNVWRSVFVKECMPAITPTTLLDELEAVYSESQLIRQKEGDVFYQFCAVINYLGMKELKALLQWATGLSSIPPLGLPRKVKITFLGGCDTGCRCRPTASTCDLRITLALHLDTFEEMQEILVSALKESDGFYLL</sequence>
<reference evidence="2" key="1">
    <citation type="submission" date="2020-04" db="EMBL/GenBank/DDBJ databases">
        <authorList>
            <person name="Alioto T."/>
            <person name="Alioto T."/>
            <person name="Gomez Garrido J."/>
        </authorList>
    </citation>
    <scope>NUCLEOTIDE SEQUENCE</scope>
    <source>
        <strain evidence="2">A484AB</strain>
    </source>
</reference>
<comment type="caution">
    <text evidence="2">The sequence shown here is derived from an EMBL/GenBank/DDBJ whole genome shotgun (WGS) entry which is preliminary data.</text>
</comment>
<evidence type="ECO:0000256" key="1">
    <source>
        <dbReference type="ARBA" id="ARBA00022786"/>
    </source>
</evidence>
<evidence type="ECO:0000313" key="2">
    <source>
        <dbReference type="EMBL" id="CAB4021031.1"/>
    </source>
</evidence>
<dbReference type="OrthoDB" id="5950012at2759"/>
<dbReference type="EMBL" id="CACRXK020011233">
    <property type="protein sequence ID" value="CAB4021031.1"/>
    <property type="molecule type" value="Genomic_DNA"/>
</dbReference>
<dbReference type="InterPro" id="IPR035983">
    <property type="entry name" value="Hect_E3_ubiquitin_ligase"/>
</dbReference>
<dbReference type="Proteomes" id="UP001152795">
    <property type="component" value="Unassembled WGS sequence"/>
</dbReference>
<dbReference type="GO" id="GO:0016874">
    <property type="term" value="F:ligase activity"/>
    <property type="evidence" value="ECO:0007669"/>
    <property type="project" value="UniProtKB-KW"/>
</dbReference>
<name>A0A7D9KYF0_PARCT</name>
<dbReference type="SUPFAM" id="SSF56204">
    <property type="entry name" value="Hect, E3 ligase catalytic domain"/>
    <property type="match status" value="1"/>
</dbReference>
<accession>A0A7D9KYF0</accession>
<keyword evidence="1" id="KW-0833">Ubl conjugation pathway</keyword>
<proteinExistence type="predicted"/>